<dbReference type="AlphaFoldDB" id="A0AAD4GBN0"/>
<accession>A0AAD4GBN0</accession>
<reference evidence="14" key="1">
    <citation type="submission" date="2019-10" db="EMBL/GenBank/DDBJ databases">
        <authorList>
            <consortium name="DOE Joint Genome Institute"/>
            <person name="Kuo A."/>
            <person name="Miyauchi S."/>
            <person name="Kiss E."/>
            <person name="Drula E."/>
            <person name="Kohler A."/>
            <person name="Sanchez-Garcia M."/>
            <person name="Andreopoulos B."/>
            <person name="Barry K.W."/>
            <person name="Bonito G."/>
            <person name="Buee M."/>
            <person name="Carver A."/>
            <person name="Chen C."/>
            <person name="Cichocki N."/>
            <person name="Clum A."/>
            <person name="Culley D."/>
            <person name="Crous P.W."/>
            <person name="Fauchery L."/>
            <person name="Girlanda M."/>
            <person name="Hayes R."/>
            <person name="Keri Z."/>
            <person name="LaButti K."/>
            <person name="Lipzen A."/>
            <person name="Lombard V."/>
            <person name="Magnuson J."/>
            <person name="Maillard F."/>
            <person name="Morin E."/>
            <person name="Murat C."/>
            <person name="Nolan M."/>
            <person name="Ohm R."/>
            <person name="Pangilinan J."/>
            <person name="Pereira M."/>
            <person name="Perotto S."/>
            <person name="Peter M."/>
            <person name="Riley R."/>
            <person name="Sitrit Y."/>
            <person name="Stielow B."/>
            <person name="Szollosi G."/>
            <person name="Zifcakova L."/>
            <person name="Stursova M."/>
            <person name="Spatafora J.W."/>
            <person name="Tedersoo L."/>
            <person name="Vaario L.-M."/>
            <person name="Yamada A."/>
            <person name="Yan M."/>
            <person name="Wang P."/>
            <person name="Xu J."/>
            <person name="Bruns T."/>
            <person name="Baldrian P."/>
            <person name="Vilgalys R."/>
            <person name="Henrissat B."/>
            <person name="Grigoriev I.V."/>
            <person name="Hibbett D."/>
            <person name="Nagy L.G."/>
            <person name="Martin F.M."/>
        </authorList>
    </citation>
    <scope>NUCLEOTIDE SEQUENCE</scope>
    <source>
        <strain evidence="14">BED1</strain>
    </source>
</reference>
<dbReference type="GO" id="GO:0020037">
    <property type="term" value="F:heme binding"/>
    <property type="evidence" value="ECO:0007669"/>
    <property type="project" value="InterPro"/>
</dbReference>
<evidence type="ECO:0000256" key="4">
    <source>
        <dbReference type="ARBA" id="ARBA00010617"/>
    </source>
</evidence>
<keyword evidence="9" id="KW-0560">Oxidoreductase</keyword>
<comment type="subcellular location">
    <subcellularLocation>
        <location evidence="2">Membrane</location>
    </subcellularLocation>
</comment>
<comment type="pathway">
    <text evidence="3">Secondary metabolite biosynthesis; terpenoid biosynthesis.</text>
</comment>
<evidence type="ECO:0000256" key="11">
    <source>
        <dbReference type="ARBA" id="ARBA00023033"/>
    </source>
</evidence>
<dbReference type="PANTHER" id="PTHR24305">
    <property type="entry name" value="CYTOCHROME P450"/>
    <property type="match status" value="1"/>
</dbReference>
<keyword evidence="15" id="KW-1185">Reference proteome</keyword>
<evidence type="ECO:0000256" key="10">
    <source>
        <dbReference type="ARBA" id="ARBA00023004"/>
    </source>
</evidence>
<keyword evidence="5 13" id="KW-0349">Heme</keyword>
<evidence type="ECO:0000256" key="2">
    <source>
        <dbReference type="ARBA" id="ARBA00004370"/>
    </source>
</evidence>
<dbReference type="GO" id="GO:0016705">
    <property type="term" value="F:oxidoreductase activity, acting on paired donors, with incorporation or reduction of molecular oxygen"/>
    <property type="evidence" value="ECO:0007669"/>
    <property type="project" value="InterPro"/>
</dbReference>
<keyword evidence="10 13" id="KW-0408">Iron</keyword>
<feature type="binding site" description="axial binding residue" evidence="13">
    <location>
        <position position="492"/>
    </location>
    <ligand>
        <name>heme</name>
        <dbReference type="ChEBI" id="CHEBI:30413"/>
    </ligand>
    <ligandPart>
        <name>Fe</name>
        <dbReference type="ChEBI" id="CHEBI:18248"/>
    </ligandPart>
</feature>
<keyword evidence="8" id="KW-1133">Transmembrane helix</keyword>
<keyword evidence="11" id="KW-0503">Monooxygenase</keyword>
<dbReference type="Gene3D" id="1.10.630.10">
    <property type="entry name" value="Cytochrome P450"/>
    <property type="match status" value="1"/>
</dbReference>
<dbReference type="Proteomes" id="UP001194468">
    <property type="component" value="Unassembled WGS sequence"/>
</dbReference>
<organism evidence="14 15">
    <name type="scientific">Boletus edulis BED1</name>
    <dbReference type="NCBI Taxonomy" id="1328754"/>
    <lineage>
        <taxon>Eukaryota</taxon>
        <taxon>Fungi</taxon>
        <taxon>Dikarya</taxon>
        <taxon>Basidiomycota</taxon>
        <taxon>Agaricomycotina</taxon>
        <taxon>Agaricomycetes</taxon>
        <taxon>Agaricomycetidae</taxon>
        <taxon>Boletales</taxon>
        <taxon>Boletineae</taxon>
        <taxon>Boletaceae</taxon>
        <taxon>Boletoideae</taxon>
        <taxon>Boletus</taxon>
    </lineage>
</organism>
<name>A0AAD4GBN0_BOLED</name>
<dbReference type="GO" id="GO:0004497">
    <property type="term" value="F:monooxygenase activity"/>
    <property type="evidence" value="ECO:0007669"/>
    <property type="project" value="UniProtKB-KW"/>
</dbReference>
<comment type="cofactor">
    <cofactor evidence="1 13">
        <name>heme</name>
        <dbReference type="ChEBI" id="CHEBI:30413"/>
    </cofactor>
</comment>
<dbReference type="GO" id="GO:0005506">
    <property type="term" value="F:iron ion binding"/>
    <property type="evidence" value="ECO:0007669"/>
    <property type="project" value="InterPro"/>
</dbReference>
<comment type="similarity">
    <text evidence="4">Belongs to the cytochrome P450 family.</text>
</comment>
<dbReference type="PANTHER" id="PTHR24305:SF166">
    <property type="entry name" value="CYTOCHROME P450 12A4, MITOCHONDRIAL-RELATED"/>
    <property type="match status" value="1"/>
</dbReference>
<keyword evidence="7 13" id="KW-0479">Metal-binding</keyword>
<sequence length="553" mass="61366">MMANLNTLEHLRAFLVHHLSAVHHVRLINVAYALGASYALLKVIQVIRRRLKTTALRGPSSPSLLWGVSKVIFLSTDSGEVYEKWAEGYGGAYEIPWVLGNTRIVLCDPKAIAHLYGGEPWTYVQTPFSKIGTEGIVGKGSLLTARGEDHRRQRKTLTPAFNNAAIGNLISVFYESAYKAKGGWDSLIEEHDDGDAVIEVQNWMNHISLETIGIAGFSHHFGSLDGKKTLVEEAFNSIGSTNQTVDLFFVMLAQVFPWLLRLPIARSKHWQRLNDTMGEISNAFLTKSRKEKEAGTLSESEEKSILGLLIKAEDQGGQRHLTREEVTAQAKTLLLAGYESTSISLTWALIELSKNPDIQTKLRAELLEFGADPTYDQLLNGLPYLDAVVHETLRMHAPFSGFTRMAAVDDVIPLSKPVRTQSGKFVDHISVTKGTYLSVSVPSINRSTALWGPDAKEFNPERWIREDGIPAAAKEIQGHRHLLTFLDGPRTCLGKGFAVTEFKIVLSVLVKHFMFELRDGPETVIEIVNGILPRPKVAGEQGTAAPLRVRRFE</sequence>
<dbReference type="SUPFAM" id="SSF48264">
    <property type="entry name" value="Cytochrome P450"/>
    <property type="match status" value="1"/>
</dbReference>
<evidence type="ECO:0000256" key="9">
    <source>
        <dbReference type="ARBA" id="ARBA00023002"/>
    </source>
</evidence>
<evidence type="ECO:0000256" key="6">
    <source>
        <dbReference type="ARBA" id="ARBA00022692"/>
    </source>
</evidence>
<proteinExistence type="inferred from homology"/>
<evidence type="ECO:0000256" key="1">
    <source>
        <dbReference type="ARBA" id="ARBA00001971"/>
    </source>
</evidence>
<evidence type="ECO:0000256" key="5">
    <source>
        <dbReference type="ARBA" id="ARBA00022617"/>
    </source>
</evidence>
<reference evidence="14" key="2">
    <citation type="journal article" date="2020" name="Nat. Commun.">
        <title>Large-scale genome sequencing of mycorrhizal fungi provides insights into the early evolution of symbiotic traits.</title>
        <authorList>
            <person name="Miyauchi S."/>
            <person name="Kiss E."/>
            <person name="Kuo A."/>
            <person name="Drula E."/>
            <person name="Kohler A."/>
            <person name="Sanchez-Garcia M."/>
            <person name="Morin E."/>
            <person name="Andreopoulos B."/>
            <person name="Barry K.W."/>
            <person name="Bonito G."/>
            <person name="Buee M."/>
            <person name="Carver A."/>
            <person name="Chen C."/>
            <person name="Cichocki N."/>
            <person name="Clum A."/>
            <person name="Culley D."/>
            <person name="Crous P.W."/>
            <person name="Fauchery L."/>
            <person name="Girlanda M."/>
            <person name="Hayes R.D."/>
            <person name="Keri Z."/>
            <person name="LaButti K."/>
            <person name="Lipzen A."/>
            <person name="Lombard V."/>
            <person name="Magnuson J."/>
            <person name="Maillard F."/>
            <person name="Murat C."/>
            <person name="Nolan M."/>
            <person name="Ohm R.A."/>
            <person name="Pangilinan J."/>
            <person name="Pereira M.F."/>
            <person name="Perotto S."/>
            <person name="Peter M."/>
            <person name="Pfister S."/>
            <person name="Riley R."/>
            <person name="Sitrit Y."/>
            <person name="Stielow J.B."/>
            <person name="Szollosi G."/>
            <person name="Zifcakova L."/>
            <person name="Stursova M."/>
            <person name="Spatafora J.W."/>
            <person name="Tedersoo L."/>
            <person name="Vaario L.M."/>
            <person name="Yamada A."/>
            <person name="Yan M."/>
            <person name="Wang P."/>
            <person name="Xu J."/>
            <person name="Bruns T."/>
            <person name="Baldrian P."/>
            <person name="Vilgalys R."/>
            <person name="Dunand C."/>
            <person name="Henrissat B."/>
            <person name="Grigoriev I.V."/>
            <person name="Hibbett D."/>
            <person name="Nagy L.G."/>
            <person name="Martin F.M."/>
        </authorList>
    </citation>
    <scope>NUCLEOTIDE SEQUENCE</scope>
    <source>
        <strain evidence="14">BED1</strain>
    </source>
</reference>
<dbReference type="EMBL" id="WHUW01000023">
    <property type="protein sequence ID" value="KAF8436007.1"/>
    <property type="molecule type" value="Genomic_DNA"/>
</dbReference>
<evidence type="ECO:0000256" key="8">
    <source>
        <dbReference type="ARBA" id="ARBA00022989"/>
    </source>
</evidence>
<evidence type="ECO:0000256" key="13">
    <source>
        <dbReference type="PIRSR" id="PIRSR602403-1"/>
    </source>
</evidence>
<dbReference type="GO" id="GO:0016020">
    <property type="term" value="C:membrane"/>
    <property type="evidence" value="ECO:0007669"/>
    <property type="project" value="UniProtKB-SubCell"/>
</dbReference>
<comment type="caution">
    <text evidence="14">The sequence shown here is derived from an EMBL/GenBank/DDBJ whole genome shotgun (WGS) entry which is preliminary data.</text>
</comment>
<dbReference type="Pfam" id="PF00067">
    <property type="entry name" value="p450"/>
    <property type="match status" value="1"/>
</dbReference>
<dbReference type="PRINTS" id="PR00465">
    <property type="entry name" value="EP450IV"/>
</dbReference>
<keyword evidence="12" id="KW-0472">Membrane</keyword>
<evidence type="ECO:0000313" key="15">
    <source>
        <dbReference type="Proteomes" id="UP001194468"/>
    </source>
</evidence>
<evidence type="ECO:0000313" key="14">
    <source>
        <dbReference type="EMBL" id="KAF8436007.1"/>
    </source>
</evidence>
<evidence type="ECO:0000256" key="7">
    <source>
        <dbReference type="ARBA" id="ARBA00022723"/>
    </source>
</evidence>
<protein>
    <submittedName>
        <fullName evidence="14">Cytochrome P450</fullName>
    </submittedName>
</protein>
<dbReference type="PRINTS" id="PR00385">
    <property type="entry name" value="P450"/>
</dbReference>
<gene>
    <name evidence="14" type="ORF">L210DRAFT_3483871</name>
</gene>
<dbReference type="InterPro" id="IPR002403">
    <property type="entry name" value="Cyt_P450_E_grp-IV"/>
</dbReference>
<dbReference type="InterPro" id="IPR036396">
    <property type="entry name" value="Cyt_P450_sf"/>
</dbReference>
<evidence type="ECO:0000256" key="12">
    <source>
        <dbReference type="ARBA" id="ARBA00023136"/>
    </source>
</evidence>
<evidence type="ECO:0000256" key="3">
    <source>
        <dbReference type="ARBA" id="ARBA00004721"/>
    </source>
</evidence>
<dbReference type="InterPro" id="IPR001128">
    <property type="entry name" value="Cyt_P450"/>
</dbReference>
<keyword evidence="6" id="KW-0812">Transmembrane</keyword>
<dbReference type="InterPro" id="IPR050121">
    <property type="entry name" value="Cytochrome_P450_monoxygenase"/>
</dbReference>